<keyword evidence="2 3" id="KW-0238">DNA-binding</keyword>
<dbReference type="SUPFAM" id="SSF46785">
    <property type="entry name" value="Winged helix' DNA-binding domain"/>
    <property type="match status" value="1"/>
</dbReference>
<dbReference type="InterPro" id="IPR003118">
    <property type="entry name" value="Pointed_dom"/>
</dbReference>
<dbReference type="GO" id="GO:0030154">
    <property type="term" value="P:cell differentiation"/>
    <property type="evidence" value="ECO:0007669"/>
    <property type="project" value="TreeGrafter"/>
</dbReference>
<dbReference type="Gene3D" id="1.10.10.10">
    <property type="entry name" value="Winged helix-like DNA-binding domain superfamily/Winged helix DNA-binding domain"/>
    <property type="match status" value="1"/>
</dbReference>
<dbReference type="Pfam" id="PF00178">
    <property type="entry name" value="Ets"/>
    <property type="match status" value="1"/>
</dbReference>
<feature type="region of interest" description="Disordered" evidence="4">
    <location>
        <begin position="428"/>
        <end position="457"/>
    </location>
</feature>
<dbReference type="OrthoDB" id="10067219at2759"/>
<feature type="compositionally biased region" description="Low complexity" evidence="4">
    <location>
        <begin position="436"/>
        <end position="456"/>
    </location>
</feature>
<dbReference type="GO" id="GO:0005634">
    <property type="term" value="C:nucleus"/>
    <property type="evidence" value="ECO:0007669"/>
    <property type="project" value="UniProtKB-SubCell"/>
</dbReference>
<dbReference type="PROSITE" id="PS51433">
    <property type="entry name" value="PNT"/>
    <property type="match status" value="1"/>
</dbReference>
<evidence type="ECO:0000256" key="4">
    <source>
        <dbReference type="SAM" id="MobiDB-lite"/>
    </source>
</evidence>
<evidence type="ECO:0000256" key="1">
    <source>
        <dbReference type="ARBA" id="ARBA00005562"/>
    </source>
</evidence>
<evidence type="ECO:0000256" key="2">
    <source>
        <dbReference type="ARBA" id="ARBA00023125"/>
    </source>
</evidence>
<dbReference type="InterPro" id="IPR036388">
    <property type="entry name" value="WH-like_DNA-bd_sf"/>
</dbReference>
<dbReference type="InterPro" id="IPR013761">
    <property type="entry name" value="SAM/pointed_sf"/>
</dbReference>
<organism evidence="5">
    <name type="scientific">Cyprideis torosa</name>
    <dbReference type="NCBI Taxonomy" id="163714"/>
    <lineage>
        <taxon>Eukaryota</taxon>
        <taxon>Metazoa</taxon>
        <taxon>Ecdysozoa</taxon>
        <taxon>Arthropoda</taxon>
        <taxon>Crustacea</taxon>
        <taxon>Oligostraca</taxon>
        <taxon>Ostracoda</taxon>
        <taxon>Podocopa</taxon>
        <taxon>Podocopida</taxon>
        <taxon>Cytherocopina</taxon>
        <taxon>Cytheroidea</taxon>
        <taxon>Cytherideidae</taxon>
        <taxon>Cyprideis</taxon>
    </lineage>
</organism>
<comment type="subcellular location">
    <subcellularLocation>
        <location evidence="3">Nucleus</location>
    </subcellularLocation>
</comment>
<reference evidence="5" key="1">
    <citation type="submission" date="2020-11" db="EMBL/GenBank/DDBJ databases">
        <authorList>
            <person name="Tran Van P."/>
        </authorList>
    </citation>
    <scope>NUCLEOTIDE SEQUENCE</scope>
</reference>
<dbReference type="SMART" id="SM00251">
    <property type="entry name" value="SAM_PNT"/>
    <property type="match status" value="1"/>
</dbReference>
<dbReference type="EMBL" id="OB660450">
    <property type="protein sequence ID" value="CAD7224846.1"/>
    <property type="molecule type" value="Genomic_DNA"/>
</dbReference>
<dbReference type="PANTHER" id="PTHR11849">
    <property type="entry name" value="ETS"/>
    <property type="match status" value="1"/>
</dbReference>
<evidence type="ECO:0000256" key="3">
    <source>
        <dbReference type="RuleBase" id="RU004019"/>
    </source>
</evidence>
<dbReference type="SUPFAM" id="SSF47769">
    <property type="entry name" value="SAM/Pointed domain"/>
    <property type="match status" value="1"/>
</dbReference>
<dbReference type="PANTHER" id="PTHR11849:SF289">
    <property type="entry name" value="ETS-LIKE PROTEIN POINTED"/>
    <property type="match status" value="1"/>
</dbReference>
<feature type="region of interest" description="Disordered" evidence="4">
    <location>
        <begin position="599"/>
        <end position="626"/>
    </location>
</feature>
<dbReference type="InterPro" id="IPR000418">
    <property type="entry name" value="Ets_dom"/>
</dbReference>
<dbReference type="FunFam" id="1.10.10.10:FF:001050">
    <property type="entry name" value="Predicted protein"/>
    <property type="match status" value="1"/>
</dbReference>
<feature type="compositionally biased region" description="Polar residues" evidence="4">
    <location>
        <begin position="353"/>
        <end position="364"/>
    </location>
</feature>
<feature type="compositionally biased region" description="Polar residues" evidence="4">
    <location>
        <begin position="145"/>
        <end position="163"/>
    </location>
</feature>
<dbReference type="FunFam" id="1.10.150.50:FF:000014">
    <property type="entry name" value="Protein c-ets-1 isoform 1"/>
    <property type="match status" value="1"/>
</dbReference>
<keyword evidence="3" id="KW-0539">Nucleus</keyword>
<dbReference type="GO" id="GO:0043565">
    <property type="term" value="F:sequence-specific DNA binding"/>
    <property type="evidence" value="ECO:0007669"/>
    <property type="project" value="InterPro"/>
</dbReference>
<dbReference type="GO" id="GO:0000981">
    <property type="term" value="F:DNA-binding transcription factor activity, RNA polymerase II-specific"/>
    <property type="evidence" value="ECO:0007669"/>
    <property type="project" value="TreeGrafter"/>
</dbReference>
<dbReference type="Pfam" id="PF02198">
    <property type="entry name" value="SAM_PNT"/>
    <property type="match status" value="1"/>
</dbReference>
<dbReference type="PROSITE" id="PS00346">
    <property type="entry name" value="ETS_DOMAIN_2"/>
    <property type="match status" value="1"/>
</dbReference>
<dbReference type="SMART" id="SM00413">
    <property type="entry name" value="ETS"/>
    <property type="match status" value="1"/>
</dbReference>
<gene>
    <name evidence="5" type="ORF">CTOB1V02_LOCUS2799</name>
</gene>
<comment type="similarity">
    <text evidence="1 3">Belongs to the ETS family.</text>
</comment>
<proteinExistence type="inferred from homology"/>
<protein>
    <submittedName>
        <fullName evidence="5">Uncharacterized protein</fullName>
    </submittedName>
</protein>
<dbReference type="Gene3D" id="1.10.150.50">
    <property type="entry name" value="Transcription Factor, Ets-1"/>
    <property type="match status" value="1"/>
</dbReference>
<dbReference type="PROSITE" id="PS50061">
    <property type="entry name" value="ETS_DOMAIN_3"/>
    <property type="match status" value="1"/>
</dbReference>
<feature type="compositionally biased region" description="Polar residues" evidence="4">
    <location>
        <begin position="612"/>
        <end position="626"/>
    </location>
</feature>
<name>A0A7R8W4U0_9CRUS</name>
<dbReference type="PRINTS" id="PR00454">
    <property type="entry name" value="ETSDOMAIN"/>
</dbReference>
<sequence length="626" mass="69885">MVSAGLCDTMTVKGMKLLGKPNKDIPAAQIPPLTPGTNKKVSDALMKSFACWEEERVKRNIAKDPWSWSEADVCCWLSWAVQEFSLSGIQDFQNLNMKGEEIFAIGKEGFLERTPPYVGDILWEHLDILQKEIARDQERGHDQTVESSSTMASVSPSGAPSTQFEVTSDLSTLLCSTPCEDPDPPSNLHTLASASMDRRPIPPLIQCSADGSFPSIFEATSIPSSIRQDYEVRSYVTRPPPSDSVTPSPSVEFQRRFPRLFQPIFSLTPAGYMAQHLAVVRAVSDANRLMKSCNDVYGKDSSGAPIQAPHYEDSNRDSLTPHQMYDPDQEYQPPQYVEPLLNGSHTPAPFYPPSTSAGHYSSKTPDPPTSRWLPGRFLSCDYPPEYPQMVAAPAAAPDNGYQTPAVTVEVQGTDPWRPHHHASYTQMQANHGREVPSCPSSTSPGQPPQNSQQFQQNKLPPLYPSYFQDVKPTLTPAMPGNYNTGGQMGPCFTGSGPIQLWQFLLELLTDKSAQEFISWTGDGWEFKLTDPDEVARRWGVRKNKPKMNYEKLSRGLRYYYDKNIIHKTAGKRYVYRFVCDLKSLLGFTPEDIHAMVELKPERLKEDSEDGETSNPKRQSLNDPAHA</sequence>
<accession>A0A7R8W4U0</accession>
<dbReference type="PROSITE" id="PS00345">
    <property type="entry name" value="ETS_DOMAIN_1"/>
    <property type="match status" value="1"/>
</dbReference>
<dbReference type="InterPro" id="IPR046328">
    <property type="entry name" value="ETS_fam"/>
</dbReference>
<dbReference type="AlphaFoldDB" id="A0A7R8W4U0"/>
<dbReference type="InterPro" id="IPR036390">
    <property type="entry name" value="WH_DNA-bd_sf"/>
</dbReference>
<evidence type="ECO:0000313" key="5">
    <source>
        <dbReference type="EMBL" id="CAD7224846.1"/>
    </source>
</evidence>
<feature type="region of interest" description="Disordered" evidence="4">
    <location>
        <begin position="137"/>
        <end position="163"/>
    </location>
</feature>
<feature type="region of interest" description="Disordered" evidence="4">
    <location>
        <begin position="297"/>
        <end position="372"/>
    </location>
</feature>